<reference evidence="3" key="2">
    <citation type="submission" date="2015-08" db="UniProtKB">
        <authorList>
            <consortium name="WormBaseParasite"/>
        </authorList>
    </citation>
    <scope>IDENTIFICATION</scope>
</reference>
<accession>A0A0K0FF94</accession>
<sequence length="83" mass="8705">MKYLSIVFILTLFSIFSIDNGSCQGIPPPWVLNQQRQMRLYGMGGGMMGPGMGGGMMGPGMGMRGPGMMGPGMVGPPGMAYGR</sequence>
<reference evidence="2" key="1">
    <citation type="submission" date="2014-07" db="EMBL/GenBank/DDBJ databases">
        <authorList>
            <person name="Martin A.A"/>
            <person name="De Silva N."/>
        </authorList>
    </citation>
    <scope>NUCLEOTIDE SEQUENCE</scope>
</reference>
<name>A0A0K0FF94_STRVS</name>
<evidence type="ECO:0000313" key="3">
    <source>
        <dbReference type="WBParaSite" id="SVE_0753500.1"/>
    </source>
</evidence>
<evidence type="ECO:0000313" key="2">
    <source>
        <dbReference type="Proteomes" id="UP000035680"/>
    </source>
</evidence>
<keyword evidence="1" id="KW-0732">Signal</keyword>
<protein>
    <submittedName>
        <fullName evidence="3">Uncharacterized protein</fullName>
    </submittedName>
</protein>
<organism evidence="2 3">
    <name type="scientific">Strongyloides venezuelensis</name>
    <name type="common">Threadworm</name>
    <dbReference type="NCBI Taxonomy" id="75913"/>
    <lineage>
        <taxon>Eukaryota</taxon>
        <taxon>Metazoa</taxon>
        <taxon>Ecdysozoa</taxon>
        <taxon>Nematoda</taxon>
        <taxon>Chromadorea</taxon>
        <taxon>Rhabditida</taxon>
        <taxon>Tylenchina</taxon>
        <taxon>Panagrolaimomorpha</taxon>
        <taxon>Strongyloidoidea</taxon>
        <taxon>Strongyloididae</taxon>
        <taxon>Strongyloides</taxon>
    </lineage>
</organism>
<keyword evidence="2" id="KW-1185">Reference proteome</keyword>
<feature type="signal peptide" evidence="1">
    <location>
        <begin position="1"/>
        <end position="25"/>
    </location>
</feature>
<dbReference type="WBParaSite" id="SVE_0753500.1">
    <property type="protein sequence ID" value="SVE_0753500.1"/>
    <property type="gene ID" value="SVE_0753500"/>
</dbReference>
<evidence type="ECO:0000256" key="1">
    <source>
        <dbReference type="SAM" id="SignalP"/>
    </source>
</evidence>
<proteinExistence type="predicted"/>
<dbReference type="Proteomes" id="UP000035680">
    <property type="component" value="Unassembled WGS sequence"/>
</dbReference>
<dbReference type="AlphaFoldDB" id="A0A0K0FF94"/>
<feature type="chain" id="PRO_5005329813" evidence="1">
    <location>
        <begin position="26"/>
        <end position="83"/>
    </location>
</feature>